<dbReference type="InterPro" id="IPR011006">
    <property type="entry name" value="CheY-like_superfamily"/>
</dbReference>
<dbReference type="SUPFAM" id="SSF46689">
    <property type="entry name" value="Homeodomain-like"/>
    <property type="match status" value="1"/>
</dbReference>
<dbReference type="SMART" id="SM00448">
    <property type="entry name" value="REC"/>
    <property type="match status" value="1"/>
</dbReference>
<evidence type="ECO:0000313" key="8">
    <source>
        <dbReference type="EMBL" id="SFQ29081.1"/>
    </source>
</evidence>
<feature type="domain" description="Response regulatory" evidence="7">
    <location>
        <begin position="3"/>
        <end position="117"/>
    </location>
</feature>
<keyword evidence="9" id="KW-1185">Reference proteome</keyword>
<dbReference type="PROSITE" id="PS00676">
    <property type="entry name" value="SIGMA54_INTERACT_2"/>
    <property type="match status" value="1"/>
</dbReference>
<evidence type="ECO:0000259" key="7">
    <source>
        <dbReference type="PROSITE" id="PS50110"/>
    </source>
</evidence>
<dbReference type="InterPro" id="IPR025662">
    <property type="entry name" value="Sigma_54_int_dom_ATP-bd_1"/>
</dbReference>
<dbReference type="GO" id="GO:0043565">
    <property type="term" value="F:sequence-specific DNA binding"/>
    <property type="evidence" value="ECO:0007669"/>
    <property type="project" value="InterPro"/>
</dbReference>
<feature type="domain" description="Sigma-54 factor interaction" evidence="6">
    <location>
        <begin position="153"/>
        <end position="382"/>
    </location>
</feature>
<gene>
    <name evidence="8" type="ORF">SAMN05444277_10857</name>
</gene>
<dbReference type="InterPro" id="IPR009057">
    <property type="entry name" value="Homeodomain-like_sf"/>
</dbReference>
<dbReference type="PANTHER" id="PTHR32071:SF81">
    <property type="entry name" value="PROPIONATE CATABOLISM OPERON REGULATORY PROTEIN"/>
    <property type="match status" value="1"/>
</dbReference>
<evidence type="ECO:0000256" key="3">
    <source>
        <dbReference type="ARBA" id="ARBA00023015"/>
    </source>
</evidence>
<dbReference type="Proteomes" id="UP000199031">
    <property type="component" value="Unassembled WGS sequence"/>
</dbReference>
<evidence type="ECO:0000256" key="5">
    <source>
        <dbReference type="PROSITE-ProRule" id="PRU00169"/>
    </source>
</evidence>
<dbReference type="CDD" id="cd00009">
    <property type="entry name" value="AAA"/>
    <property type="match status" value="1"/>
</dbReference>
<keyword evidence="2" id="KW-0067">ATP-binding</keyword>
<dbReference type="InterPro" id="IPR058031">
    <property type="entry name" value="AAA_lid_NorR"/>
</dbReference>
<dbReference type="STRING" id="1465490.SAMN05444277_10857"/>
<keyword evidence="5" id="KW-0597">Phosphoprotein</keyword>
<dbReference type="Gene3D" id="1.10.10.60">
    <property type="entry name" value="Homeodomain-like"/>
    <property type="match status" value="1"/>
</dbReference>
<evidence type="ECO:0000259" key="6">
    <source>
        <dbReference type="PROSITE" id="PS50045"/>
    </source>
</evidence>
<dbReference type="InterPro" id="IPR001789">
    <property type="entry name" value="Sig_transdc_resp-reg_receiver"/>
</dbReference>
<evidence type="ECO:0000313" key="9">
    <source>
        <dbReference type="Proteomes" id="UP000199031"/>
    </source>
</evidence>
<keyword evidence="4" id="KW-0804">Transcription</keyword>
<keyword evidence="3" id="KW-0805">Transcription regulation</keyword>
<dbReference type="Pfam" id="PF00158">
    <property type="entry name" value="Sigma54_activat"/>
    <property type="match status" value="1"/>
</dbReference>
<keyword evidence="1" id="KW-0547">Nucleotide-binding</keyword>
<dbReference type="PROSITE" id="PS50045">
    <property type="entry name" value="SIGMA54_INTERACT_4"/>
    <property type="match status" value="1"/>
</dbReference>
<reference evidence="8 9" key="1">
    <citation type="submission" date="2016-10" db="EMBL/GenBank/DDBJ databases">
        <authorList>
            <person name="de Groot N.N."/>
        </authorList>
    </citation>
    <scope>NUCLEOTIDE SEQUENCE [LARGE SCALE GENOMIC DNA]</scope>
    <source>
        <strain evidence="8 9">DSM 28286</strain>
    </source>
</reference>
<feature type="modified residue" description="4-aspartylphosphate" evidence="5">
    <location>
        <position position="52"/>
    </location>
</feature>
<sequence length="489" mass="55365">MTKVLVIDDDRDMCLLLRKFLERNNFEVIDFTSGKKALAWYEENMPDIVLCDLRLEDISGLEILQKMKATNPSLPFLIITGYSDVRSAVEIMRHGAYDYITKPLFPDEILVTIKQALANGEAIKNQPVKSAQSQKKTSENAPDLEFDMHEDYVVGPSQAFQQILKQVKLVAPTNYSVIIYGETGSGKEAVANEIHRHSKRAKEPFIAIDCGALSKDLAASELFGHEKGSFTGALNQKVGSFELANGGTIFLDEVANLSYDIQVSLLRVVQERKMRRVGGTKDIELDVRIIVASNEKLWNATQDGKFREDLYHRFNEFSIEIPPLRDRKEDIMHFAGYFLRITNKELEKNVTRFSQDVINAFNNYVWHGNLRELRNVVKRAVLLSDGDTIELKSLPFEITNYEKINEFIPSQPARSNDITNAATPQAATTPAVKSGSLDLKSASIDAEYETILEALKQVNFNKSKAAKLMKIDRKTLYNKIKEYQLLNNK</sequence>
<evidence type="ECO:0000256" key="4">
    <source>
        <dbReference type="ARBA" id="ARBA00023163"/>
    </source>
</evidence>
<organism evidence="8 9">
    <name type="scientific">Parafilimonas terrae</name>
    <dbReference type="NCBI Taxonomy" id="1465490"/>
    <lineage>
        <taxon>Bacteria</taxon>
        <taxon>Pseudomonadati</taxon>
        <taxon>Bacteroidota</taxon>
        <taxon>Chitinophagia</taxon>
        <taxon>Chitinophagales</taxon>
        <taxon>Chitinophagaceae</taxon>
        <taxon>Parafilimonas</taxon>
    </lineage>
</organism>
<dbReference type="InterPro" id="IPR025943">
    <property type="entry name" value="Sigma_54_int_dom_ATP-bd_2"/>
</dbReference>
<dbReference type="Gene3D" id="3.40.50.300">
    <property type="entry name" value="P-loop containing nucleotide triphosphate hydrolases"/>
    <property type="match status" value="1"/>
</dbReference>
<dbReference type="EMBL" id="FOXQ01000008">
    <property type="protein sequence ID" value="SFQ29081.1"/>
    <property type="molecule type" value="Genomic_DNA"/>
</dbReference>
<dbReference type="PANTHER" id="PTHR32071">
    <property type="entry name" value="TRANSCRIPTIONAL REGULATORY PROTEIN"/>
    <property type="match status" value="1"/>
</dbReference>
<dbReference type="Pfam" id="PF00072">
    <property type="entry name" value="Response_reg"/>
    <property type="match status" value="1"/>
</dbReference>
<dbReference type="FunFam" id="3.40.50.300:FF:000006">
    <property type="entry name" value="DNA-binding transcriptional regulator NtrC"/>
    <property type="match status" value="1"/>
</dbReference>
<name>A0A1I5XAY5_9BACT</name>
<evidence type="ECO:0000256" key="1">
    <source>
        <dbReference type="ARBA" id="ARBA00022741"/>
    </source>
</evidence>
<dbReference type="GO" id="GO:0005524">
    <property type="term" value="F:ATP binding"/>
    <property type="evidence" value="ECO:0007669"/>
    <property type="project" value="UniProtKB-KW"/>
</dbReference>
<dbReference type="SUPFAM" id="SSF52172">
    <property type="entry name" value="CheY-like"/>
    <property type="match status" value="1"/>
</dbReference>
<dbReference type="AlphaFoldDB" id="A0A1I5XAY5"/>
<dbReference type="OrthoDB" id="9767106at2"/>
<dbReference type="Gene3D" id="1.10.8.60">
    <property type="match status" value="1"/>
</dbReference>
<dbReference type="SUPFAM" id="SSF52540">
    <property type="entry name" value="P-loop containing nucleoside triphosphate hydrolases"/>
    <property type="match status" value="1"/>
</dbReference>
<dbReference type="Gene3D" id="3.40.50.2300">
    <property type="match status" value="1"/>
</dbReference>
<protein>
    <submittedName>
        <fullName evidence="8">Two-component system, NtrC family, response regulator HydG</fullName>
    </submittedName>
</protein>
<dbReference type="PROSITE" id="PS50110">
    <property type="entry name" value="RESPONSE_REGULATORY"/>
    <property type="match status" value="1"/>
</dbReference>
<dbReference type="InterPro" id="IPR002078">
    <property type="entry name" value="Sigma_54_int"/>
</dbReference>
<dbReference type="Pfam" id="PF02954">
    <property type="entry name" value="HTH_8"/>
    <property type="match status" value="1"/>
</dbReference>
<dbReference type="InterPro" id="IPR027417">
    <property type="entry name" value="P-loop_NTPase"/>
</dbReference>
<dbReference type="GO" id="GO:0000160">
    <property type="term" value="P:phosphorelay signal transduction system"/>
    <property type="evidence" value="ECO:0007669"/>
    <property type="project" value="InterPro"/>
</dbReference>
<accession>A0A1I5XAY5</accession>
<dbReference type="PRINTS" id="PR01590">
    <property type="entry name" value="HTHFIS"/>
</dbReference>
<dbReference type="SMART" id="SM00382">
    <property type="entry name" value="AAA"/>
    <property type="match status" value="1"/>
</dbReference>
<dbReference type="GO" id="GO:0006355">
    <property type="term" value="P:regulation of DNA-templated transcription"/>
    <property type="evidence" value="ECO:0007669"/>
    <property type="project" value="InterPro"/>
</dbReference>
<dbReference type="InterPro" id="IPR002197">
    <property type="entry name" value="HTH_Fis"/>
</dbReference>
<evidence type="ECO:0000256" key="2">
    <source>
        <dbReference type="ARBA" id="ARBA00022840"/>
    </source>
</evidence>
<dbReference type="PROSITE" id="PS00675">
    <property type="entry name" value="SIGMA54_INTERACT_1"/>
    <property type="match status" value="1"/>
</dbReference>
<dbReference type="InterPro" id="IPR003593">
    <property type="entry name" value="AAA+_ATPase"/>
</dbReference>
<dbReference type="Pfam" id="PF25601">
    <property type="entry name" value="AAA_lid_14"/>
    <property type="match status" value="1"/>
</dbReference>
<proteinExistence type="predicted"/>
<dbReference type="RefSeq" id="WP_090659341.1">
    <property type="nucleotide sequence ID" value="NZ_FOXQ01000008.1"/>
</dbReference>